<comment type="caution">
    <text evidence="8">The sequence shown here is derived from an EMBL/GenBank/DDBJ whole genome shotgun (WGS) entry which is preliminary data.</text>
</comment>
<dbReference type="EMBL" id="JAAITQ010000049">
    <property type="protein sequence ID" value="NSE17807.1"/>
    <property type="molecule type" value="Genomic_DNA"/>
</dbReference>
<keyword evidence="5 7" id="KW-1133">Transmembrane helix</keyword>
<evidence type="ECO:0000313" key="11">
    <source>
        <dbReference type="Proteomes" id="UP001199915"/>
    </source>
</evidence>
<dbReference type="AlphaFoldDB" id="A0AAE3F5N9"/>
<dbReference type="GO" id="GO:0005886">
    <property type="term" value="C:plasma membrane"/>
    <property type="evidence" value="ECO:0007669"/>
    <property type="project" value="UniProtKB-SubCell"/>
</dbReference>
<evidence type="ECO:0000256" key="6">
    <source>
        <dbReference type="ARBA" id="ARBA00023136"/>
    </source>
</evidence>
<dbReference type="GeneID" id="79854527"/>
<dbReference type="InterPro" id="IPR051539">
    <property type="entry name" value="T4SS-coupling_protein"/>
</dbReference>
<proteinExistence type="inferred from homology"/>
<evidence type="ECO:0000256" key="4">
    <source>
        <dbReference type="ARBA" id="ARBA00022692"/>
    </source>
</evidence>
<evidence type="ECO:0000256" key="1">
    <source>
        <dbReference type="ARBA" id="ARBA00004651"/>
    </source>
</evidence>
<dbReference type="Pfam" id="PF02534">
    <property type="entry name" value="T4SS-DNA_transf"/>
    <property type="match status" value="1"/>
</dbReference>
<feature type="transmembrane region" description="Helical" evidence="7">
    <location>
        <begin position="12"/>
        <end position="31"/>
    </location>
</feature>
<name>A0AAE3F5N9_9FIRM</name>
<evidence type="ECO:0000313" key="9">
    <source>
        <dbReference type="EMBL" id="NSE17807.1"/>
    </source>
</evidence>
<dbReference type="CDD" id="cd01127">
    <property type="entry name" value="TrwB_TraG_TraD_VirD4"/>
    <property type="match status" value="2"/>
</dbReference>
<evidence type="ECO:0000256" key="2">
    <source>
        <dbReference type="ARBA" id="ARBA00008806"/>
    </source>
</evidence>
<dbReference type="PANTHER" id="PTHR37937">
    <property type="entry name" value="CONJUGATIVE TRANSFER: DNA TRANSPORT"/>
    <property type="match status" value="1"/>
</dbReference>
<sequence>MIKKKKIPIKSLVLILILVELICLVFAGILGEPGNDINLKTASWMNHPWRCFNQYTLISLGCGLTGWVFFLAFYLDTHRNTHSDIEHGSAEWDDPDTANKRMADLKHPENNRILSKHVNQALSGSKSFPNNNMIVVGAPGTGKSLFVIAPNILKCISSYLFMDPKGELVEKYGNYLQKNGYQIRVLNLKNMESSDRYNPFVYIRTEDDIPRLIMNIFKSVEPPDAQKGDPFWDDGCALYLQSLFYFVWAVSVPDKKKIFAEAGLKWEPVYATQTLNQVTKLMQLESKKVPPRSEDEEESTELSLLMDALADMYPDHPAVRDYRKLKEGAPETVASVLLILNGKFKFFYSKSIQRIFEADDMNLWELGTGWHRDGKSKVALFLVLKENDSSYNFVGNMLYQQLFDELLVEADQNYHGVLPIRVECWMDEFGNGLRPEGFEHLITTLRSRNIAVMLFLQSISQLQTMYKGDGWKVFMDSCAVFLFLGSGRGAYDTQETISKMLGAATIEKASGSVSYGQNGSSSTSYDRLQRSLMDANEVAQMDKDSCIILPFASKPIIDKKYKPFHDPSYLKAKKYGPYTHPVEIFRDKNGNLHTVNHQEKFYFPDEGLQAKIRDDLKEGKSSGMLFELSEDEFCSLDLDDPKLNGPQGNLFLLQQLKKLEDDSATLKLQNAVNEKMNSVIYDTSDNTSSLEADEESAAETISVYDVRQSWDLSGNLEDVIRRYILELSEDEVSNITEAMNRHIPEKKIKDCLTLPPEKLCLMLQFYMKQAN</sequence>
<reference evidence="9 10" key="1">
    <citation type="journal article" date="2020" name="Cell Host Microbe">
        <title>Functional and Genomic Variation between Human-Derived Isolates of Lachnospiraceae Reveals Inter- and Intra-Species Diversity.</title>
        <authorList>
            <person name="Sorbara M.T."/>
            <person name="Littmann E.R."/>
            <person name="Fontana E."/>
            <person name="Moody T.U."/>
            <person name="Kohout C.E."/>
            <person name="Gjonbalaj M."/>
            <person name="Eaton V."/>
            <person name="Seok R."/>
            <person name="Leiner I.M."/>
            <person name="Pamer E.G."/>
        </authorList>
    </citation>
    <scope>NUCLEOTIDE SEQUENCE [LARGE SCALE GENOMIC DNA]</scope>
    <source>
        <strain evidence="9 10">MSK.14.54</strain>
    </source>
</reference>
<comment type="subcellular location">
    <subcellularLocation>
        <location evidence="1">Cell membrane</location>
        <topology evidence="1">Multi-pass membrane protein</topology>
    </subcellularLocation>
</comment>
<protein>
    <submittedName>
        <fullName evidence="8">Type IV secretory system conjugative DNA transfer family protein</fullName>
    </submittedName>
</protein>
<feature type="transmembrane region" description="Helical" evidence="7">
    <location>
        <begin position="55"/>
        <end position="75"/>
    </location>
</feature>
<reference evidence="8" key="3">
    <citation type="submission" date="2022-01" db="EMBL/GenBank/DDBJ databases">
        <title>Collection of gut derived symbiotic bacterial strains cultured from healthy donors.</title>
        <authorList>
            <person name="Lin H."/>
            <person name="Kohout C."/>
            <person name="Waligurski E."/>
            <person name="Pamer E.G."/>
        </authorList>
    </citation>
    <scope>NUCLEOTIDE SEQUENCE</scope>
    <source>
        <strain evidence="8">DFI.5.49</strain>
    </source>
</reference>
<evidence type="ECO:0000313" key="8">
    <source>
        <dbReference type="EMBL" id="MCG4767266.1"/>
    </source>
</evidence>
<keyword evidence="4 7" id="KW-0812">Transmembrane</keyword>
<evidence type="ECO:0000256" key="7">
    <source>
        <dbReference type="SAM" id="Phobius"/>
    </source>
</evidence>
<evidence type="ECO:0000256" key="5">
    <source>
        <dbReference type="ARBA" id="ARBA00022989"/>
    </source>
</evidence>
<dbReference type="RefSeq" id="WP_118595993.1">
    <property type="nucleotide sequence ID" value="NZ_JAAINX010000022.1"/>
</dbReference>
<gene>
    <name evidence="9" type="ORF">G5B05_15765</name>
    <name evidence="8" type="ORF">L0N21_17440</name>
</gene>
<dbReference type="NCBIfam" id="NF045973">
    <property type="entry name" value="conju_CD1115"/>
    <property type="match status" value="1"/>
</dbReference>
<dbReference type="PANTHER" id="PTHR37937:SF1">
    <property type="entry name" value="CONJUGATIVE TRANSFER: DNA TRANSPORT"/>
    <property type="match status" value="1"/>
</dbReference>
<keyword evidence="10" id="KW-1185">Reference proteome</keyword>
<dbReference type="InterPro" id="IPR027417">
    <property type="entry name" value="P-loop_NTPase"/>
</dbReference>
<dbReference type="Gene3D" id="3.40.50.300">
    <property type="entry name" value="P-loop containing nucleotide triphosphate hydrolases"/>
    <property type="match status" value="1"/>
</dbReference>
<dbReference type="Proteomes" id="UP000768180">
    <property type="component" value="Unassembled WGS sequence"/>
</dbReference>
<dbReference type="SUPFAM" id="SSF52540">
    <property type="entry name" value="P-loop containing nucleoside triphosphate hydrolases"/>
    <property type="match status" value="1"/>
</dbReference>
<accession>A0AAE3F5N9</accession>
<evidence type="ECO:0000256" key="3">
    <source>
        <dbReference type="ARBA" id="ARBA00022475"/>
    </source>
</evidence>
<dbReference type="EMBL" id="JAKNFS010000038">
    <property type="protein sequence ID" value="MCG4767266.1"/>
    <property type="molecule type" value="Genomic_DNA"/>
</dbReference>
<evidence type="ECO:0000313" key="10">
    <source>
        <dbReference type="Proteomes" id="UP000768180"/>
    </source>
</evidence>
<reference evidence="9" key="2">
    <citation type="submission" date="2020-02" db="EMBL/GenBank/DDBJ databases">
        <authorList>
            <person name="Littmann E."/>
            <person name="Sorbara M."/>
        </authorList>
    </citation>
    <scope>NUCLEOTIDE SEQUENCE</scope>
    <source>
        <strain evidence="9">MSK.14.54</strain>
    </source>
</reference>
<comment type="similarity">
    <text evidence="2">Belongs to the VirD4/TraG family.</text>
</comment>
<keyword evidence="6 7" id="KW-0472">Membrane</keyword>
<organism evidence="8 11">
    <name type="scientific">Fusicatenibacter saccharivorans</name>
    <dbReference type="NCBI Taxonomy" id="1150298"/>
    <lineage>
        <taxon>Bacteria</taxon>
        <taxon>Bacillati</taxon>
        <taxon>Bacillota</taxon>
        <taxon>Clostridia</taxon>
        <taxon>Lachnospirales</taxon>
        <taxon>Lachnospiraceae</taxon>
        <taxon>Fusicatenibacter</taxon>
    </lineage>
</organism>
<dbReference type="Proteomes" id="UP001199915">
    <property type="component" value="Unassembled WGS sequence"/>
</dbReference>
<dbReference type="InterPro" id="IPR003688">
    <property type="entry name" value="TraG/VirD4"/>
</dbReference>
<keyword evidence="3" id="KW-1003">Cell membrane</keyword>